<dbReference type="AlphaFoldDB" id="A0A941ED24"/>
<sequence>MKGMDRLPGNRGDIRDFLASRRAKITPAQAGLPTSARRRVPGLRREEVAVLAGVSTEWYTRLEKGHIGGVSEDVLDAVARALRLDDDERTYLFDLARSSRQESRAPSRSRRRDVEVPPRVRWLLESMTTSSAFVRNGRTDIVAGNALARAVFAPMFGSSTVDGHGRPNLARYIFLDPGARDFFVDWEAAGIATAALLRAEVGREPRDRALRELVGELSTLSPEFRGRWAAHDVLMRHDGVKRLQHPEVGHLELTFQSLDLPLPGRAVHELIVYTAEPGTPSEDRLKLLTSWAATQRPQSHADAV</sequence>
<dbReference type="Proteomes" id="UP000676325">
    <property type="component" value="Unassembled WGS sequence"/>
</dbReference>
<dbReference type="Pfam" id="PF17765">
    <property type="entry name" value="MLTR_LBD"/>
    <property type="match status" value="1"/>
</dbReference>
<dbReference type="SUPFAM" id="SSF47413">
    <property type="entry name" value="lambda repressor-like DNA-binding domains"/>
    <property type="match status" value="1"/>
</dbReference>
<proteinExistence type="predicted"/>
<accession>A0A941ED24</accession>
<evidence type="ECO:0000259" key="1">
    <source>
        <dbReference type="SMART" id="SM00530"/>
    </source>
</evidence>
<dbReference type="PANTHER" id="PTHR35010">
    <property type="entry name" value="BLL4672 PROTEIN-RELATED"/>
    <property type="match status" value="1"/>
</dbReference>
<dbReference type="PANTHER" id="PTHR35010:SF2">
    <property type="entry name" value="BLL4672 PROTEIN"/>
    <property type="match status" value="1"/>
</dbReference>
<protein>
    <submittedName>
        <fullName evidence="2">Helix-turn-helix domain-containing protein</fullName>
    </submittedName>
</protein>
<dbReference type="SMART" id="SM00530">
    <property type="entry name" value="HTH_XRE"/>
    <property type="match status" value="1"/>
</dbReference>
<reference evidence="2" key="1">
    <citation type="submission" date="2021-04" db="EMBL/GenBank/DDBJ databases">
        <title>Genome based classification of Actinospica acidithermotolerans sp. nov., an actinobacterium isolated from an Indonesian hot spring.</title>
        <authorList>
            <person name="Kusuma A.B."/>
            <person name="Putra K.E."/>
            <person name="Nafisah S."/>
            <person name="Loh J."/>
            <person name="Nouioui I."/>
            <person name="Goodfellow M."/>
        </authorList>
    </citation>
    <scope>NUCLEOTIDE SEQUENCE</scope>
    <source>
        <strain evidence="2">MGRD01-02</strain>
    </source>
</reference>
<evidence type="ECO:0000313" key="2">
    <source>
        <dbReference type="EMBL" id="MBR7829276.1"/>
    </source>
</evidence>
<dbReference type="EMBL" id="JAGSOH010000080">
    <property type="protein sequence ID" value="MBR7829276.1"/>
    <property type="molecule type" value="Genomic_DNA"/>
</dbReference>
<dbReference type="Gene3D" id="3.30.450.180">
    <property type="match status" value="1"/>
</dbReference>
<name>A0A941ED24_9ACTN</name>
<dbReference type="GO" id="GO:0003677">
    <property type="term" value="F:DNA binding"/>
    <property type="evidence" value="ECO:0007669"/>
    <property type="project" value="InterPro"/>
</dbReference>
<dbReference type="InterPro" id="IPR010982">
    <property type="entry name" value="Lambda_DNA-bd_dom_sf"/>
</dbReference>
<dbReference type="Pfam" id="PF13560">
    <property type="entry name" value="HTH_31"/>
    <property type="match status" value="1"/>
</dbReference>
<feature type="domain" description="HTH cro/C1-type" evidence="1">
    <location>
        <begin position="17"/>
        <end position="89"/>
    </location>
</feature>
<dbReference type="InterPro" id="IPR001387">
    <property type="entry name" value="Cro/C1-type_HTH"/>
</dbReference>
<dbReference type="InterPro" id="IPR041413">
    <property type="entry name" value="MLTR_LBD"/>
</dbReference>
<evidence type="ECO:0000313" key="3">
    <source>
        <dbReference type="Proteomes" id="UP000676325"/>
    </source>
</evidence>
<dbReference type="CDD" id="cd00093">
    <property type="entry name" value="HTH_XRE"/>
    <property type="match status" value="1"/>
</dbReference>
<dbReference type="Gene3D" id="1.10.260.40">
    <property type="entry name" value="lambda repressor-like DNA-binding domains"/>
    <property type="match status" value="1"/>
</dbReference>
<organism evidence="2 3">
    <name type="scientific">Actinospica acidithermotolerans</name>
    <dbReference type="NCBI Taxonomy" id="2828514"/>
    <lineage>
        <taxon>Bacteria</taxon>
        <taxon>Bacillati</taxon>
        <taxon>Actinomycetota</taxon>
        <taxon>Actinomycetes</taxon>
        <taxon>Catenulisporales</taxon>
        <taxon>Actinospicaceae</taxon>
        <taxon>Actinospica</taxon>
    </lineage>
</organism>
<comment type="caution">
    <text evidence="2">The sequence shown here is derived from an EMBL/GenBank/DDBJ whole genome shotgun (WGS) entry which is preliminary data.</text>
</comment>
<keyword evidence="3" id="KW-1185">Reference proteome</keyword>
<gene>
    <name evidence="2" type="ORF">KDK95_23415</name>
</gene>